<name>A0ABD5TZE1_9EURY</name>
<feature type="region of interest" description="Disordered" evidence="1">
    <location>
        <begin position="1"/>
        <end position="45"/>
    </location>
</feature>
<organism evidence="2 3">
    <name type="scientific">Halopelagius fulvigenes</name>
    <dbReference type="NCBI Taxonomy" id="1198324"/>
    <lineage>
        <taxon>Archaea</taxon>
        <taxon>Methanobacteriati</taxon>
        <taxon>Methanobacteriota</taxon>
        <taxon>Stenosarchaea group</taxon>
        <taxon>Halobacteria</taxon>
        <taxon>Halobacteriales</taxon>
        <taxon>Haloferacaceae</taxon>
    </lineage>
</organism>
<proteinExistence type="predicted"/>
<protein>
    <submittedName>
        <fullName evidence="2">Uncharacterized protein</fullName>
    </submittedName>
</protein>
<feature type="compositionally biased region" description="Basic and acidic residues" evidence="1">
    <location>
        <begin position="29"/>
        <end position="38"/>
    </location>
</feature>
<dbReference type="EMBL" id="JBHSXH010000015">
    <property type="protein sequence ID" value="MFC6825982.1"/>
    <property type="molecule type" value="Genomic_DNA"/>
</dbReference>
<dbReference type="Proteomes" id="UP001596408">
    <property type="component" value="Unassembled WGS sequence"/>
</dbReference>
<reference evidence="2 3" key="1">
    <citation type="journal article" date="2019" name="Int. J. Syst. Evol. Microbiol.">
        <title>The Global Catalogue of Microorganisms (GCM) 10K type strain sequencing project: providing services to taxonomists for standard genome sequencing and annotation.</title>
        <authorList>
            <consortium name="The Broad Institute Genomics Platform"/>
            <consortium name="The Broad Institute Genome Sequencing Center for Infectious Disease"/>
            <person name="Wu L."/>
            <person name="Ma J."/>
        </authorList>
    </citation>
    <scope>NUCLEOTIDE SEQUENCE [LARGE SCALE GENOMIC DNA]</scope>
    <source>
        <strain evidence="2 3">YIM 94188</strain>
    </source>
</reference>
<evidence type="ECO:0000313" key="2">
    <source>
        <dbReference type="EMBL" id="MFC6825982.1"/>
    </source>
</evidence>
<keyword evidence="3" id="KW-1185">Reference proteome</keyword>
<gene>
    <name evidence="2" type="ORF">ACFQEV_13410</name>
</gene>
<feature type="compositionally biased region" description="Basic and acidic residues" evidence="1">
    <location>
        <begin position="9"/>
        <end position="20"/>
    </location>
</feature>
<sequence length="45" mass="5164">MLEPITPRRAKEPYLEDRTAPGDSSGQSHDYRTEHHDSSVPMIRV</sequence>
<dbReference type="RefSeq" id="WP_379696901.1">
    <property type="nucleotide sequence ID" value="NZ_JBHSXH010000015.1"/>
</dbReference>
<evidence type="ECO:0000313" key="3">
    <source>
        <dbReference type="Proteomes" id="UP001596408"/>
    </source>
</evidence>
<accession>A0ABD5TZE1</accession>
<evidence type="ECO:0000256" key="1">
    <source>
        <dbReference type="SAM" id="MobiDB-lite"/>
    </source>
</evidence>
<comment type="caution">
    <text evidence="2">The sequence shown here is derived from an EMBL/GenBank/DDBJ whole genome shotgun (WGS) entry which is preliminary data.</text>
</comment>
<dbReference type="AlphaFoldDB" id="A0ABD5TZE1"/>